<dbReference type="RefSeq" id="WP_110030643.1">
    <property type="nucleotide sequence ID" value="NZ_QGTR01000001.1"/>
</dbReference>
<feature type="transmembrane region" description="Helical" evidence="5">
    <location>
        <begin position="56"/>
        <end position="74"/>
    </location>
</feature>
<dbReference type="PANTHER" id="PTHR42718">
    <property type="entry name" value="MAJOR FACILITATOR SUPERFAMILY MULTIDRUG TRANSPORTER MFSC"/>
    <property type="match status" value="1"/>
</dbReference>
<evidence type="ECO:0000256" key="5">
    <source>
        <dbReference type="SAM" id="Phobius"/>
    </source>
</evidence>
<comment type="caution">
    <text evidence="7">The sequence shown here is derived from an EMBL/GenBank/DDBJ whole genome shotgun (WGS) entry which is preliminary data.</text>
</comment>
<feature type="transmembrane region" description="Helical" evidence="5">
    <location>
        <begin position="19"/>
        <end position="41"/>
    </location>
</feature>
<accession>A0A317PU40</accession>
<feature type="transmembrane region" description="Helical" evidence="5">
    <location>
        <begin position="464"/>
        <end position="484"/>
    </location>
</feature>
<feature type="transmembrane region" description="Helical" evidence="5">
    <location>
        <begin position="208"/>
        <end position="227"/>
    </location>
</feature>
<feature type="transmembrane region" description="Helical" evidence="5">
    <location>
        <begin position="280"/>
        <end position="304"/>
    </location>
</feature>
<keyword evidence="3 5" id="KW-1133">Transmembrane helix</keyword>
<dbReference type="Pfam" id="PF07690">
    <property type="entry name" value="MFS_1"/>
    <property type="match status" value="1"/>
</dbReference>
<evidence type="ECO:0000256" key="2">
    <source>
        <dbReference type="ARBA" id="ARBA00022692"/>
    </source>
</evidence>
<feature type="transmembrane region" description="Helical" evidence="5">
    <location>
        <begin position="316"/>
        <end position="336"/>
    </location>
</feature>
<keyword evidence="8" id="KW-1185">Reference proteome</keyword>
<dbReference type="GO" id="GO:0022857">
    <property type="term" value="F:transmembrane transporter activity"/>
    <property type="evidence" value="ECO:0007669"/>
    <property type="project" value="InterPro"/>
</dbReference>
<evidence type="ECO:0000313" key="7">
    <source>
        <dbReference type="EMBL" id="PWW04184.1"/>
    </source>
</evidence>
<keyword evidence="4 5" id="KW-0472">Membrane</keyword>
<dbReference type="InterPro" id="IPR011701">
    <property type="entry name" value="MFS"/>
</dbReference>
<comment type="subcellular location">
    <subcellularLocation>
        <location evidence="1">Membrane</location>
        <topology evidence="1">Multi-pass membrane protein</topology>
    </subcellularLocation>
</comment>
<evidence type="ECO:0000256" key="3">
    <source>
        <dbReference type="ARBA" id="ARBA00022989"/>
    </source>
</evidence>
<feature type="transmembrane region" description="Helical" evidence="5">
    <location>
        <begin position="86"/>
        <end position="105"/>
    </location>
</feature>
<dbReference type="SUPFAM" id="SSF103473">
    <property type="entry name" value="MFS general substrate transporter"/>
    <property type="match status" value="1"/>
</dbReference>
<dbReference type="InterPro" id="IPR036259">
    <property type="entry name" value="MFS_trans_sf"/>
</dbReference>
<organism evidence="7 8">
    <name type="scientific">Hoeflea marina</name>
    <dbReference type="NCBI Taxonomy" id="274592"/>
    <lineage>
        <taxon>Bacteria</taxon>
        <taxon>Pseudomonadati</taxon>
        <taxon>Pseudomonadota</taxon>
        <taxon>Alphaproteobacteria</taxon>
        <taxon>Hyphomicrobiales</taxon>
        <taxon>Rhizobiaceae</taxon>
        <taxon>Hoeflea</taxon>
    </lineage>
</organism>
<gene>
    <name evidence="7" type="ORF">DFR52_101876</name>
</gene>
<name>A0A317PU40_9HYPH</name>
<dbReference type="OrthoDB" id="2414439at2"/>
<sequence>MADAAASPSTFCTPEQRKFVLAAAILASALAFIDGSIVSIATPTIRKSLDASLTDAQWIANGYTLSLSALMLLGGAAGDRFGLKRVFCAGIAMFVAMSLLCALAWSPSSLIGFRVLQGVGAAFMIPGSLALISKAYPKAERGRAIGTWAAASAITTAGGPIIGGFLLSQGSVEIWRFIFAINLPLGGLALWMLMARVPVDAPVARKPLDVRGAGLAIVFLGALAWALTGPEADDGLPDAGHLGLWLSVAAFALWGFIHAERTAVAPIMPLRVFASLSFDAANIATFSLYFGLSAVLFFLPMTLIGGWGVSETTAGIVFVPLTLAIASLSGPVGALADRTGPGPLIAAGSALVATAYATLGAFLWLNNFWLHVLPCIVVMALGMALVVAPLSAAVMGSVDDADTGTASGVNNAVSRVAGLVAVAAMGGLAAWRFGLSSAPGEFGLALDTGVDAAHRAASNAAMSAVAYSAATMSGVAAFAAWFGIRSPAAQDQG</sequence>
<dbReference type="EMBL" id="QGTR01000001">
    <property type="protein sequence ID" value="PWW04184.1"/>
    <property type="molecule type" value="Genomic_DNA"/>
</dbReference>
<evidence type="ECO:0000259" key="6">
    <source>
        <dbReference type="PROSITE" id="PS50850"/>
    </source>
</evidence>
<dbReference type="Gene3D" id="1.20.1250.20">
    <property type="entry name" value="MFS general substrate transporter like domains"/>
    <property type="match status" value="1"/>
</dbReference>
<feature type="transmembrane region" description="Helical" evidence="5">
    <location>
        <begin position="174"/>
        <end position="196"/>
    </location>
</feature>
<feature type="domain" description="Major facilitator superfamily (MFS) profile" evidence="6">
    <location>
        <begin position="20"/>
        <end position="488"/>
    </location>
</feature>
<dbReference type="PROSITE" id="PS50850">
    <property type="entry name" value="MFS"/>
    <property type="match status" value="1"/>
</dbReference>
<dbReference type="GO" id="GO:0016020">
    <property type="term" value="C:membrane"/>
    <property type="evidence" value="ECO:0007669"/>
    <property type="project" value="UniProtKB-SubCell"/>
</dbReference>
<feature type="transmembrane region" description="Helical" evidence="5">
    <location>
        <begin position="239"/>
        <end position="259"/>
    </location>
</feature>
<dbReference type="PANTHER" id="PTHR42718:SF42">
    <property type="entry name" value="EXPORT PROTEIN"/>
    <property type="match status" value="1"/>
</dbReference>
<dbReference type="AlphaFoldDB" id="A0A317PU40"/>
<protein>
    <submittedName>
        <fullName evidence="7">EmrB/QacA subfamily drug resistance transporter</fullName>
    </submittedName>
</protein>
<evidence type="ECO:0000256" key="4">
    <source>
        <dbReference type="ARBA" id="ARBA00023136"/>
    </source>
</evidence>
<feature type="transmembrane region" description="Helical" evidence="5">
    <location>
        <begin position="416"/>
        <end position="434"/>
    </location>
</feature>
<dbReference type="CDD" id="cd17321">
    <property type="entry name" value="MFS_MMR_MDR_like"/>
    <property type="match status" value="1"/>
</dbReference>
<dbReference type="InterPro" id="IPR020846">
    <property type="entry name" value="MFS_dom"/>
</dbReference>
<feature type="transmembrane region" description="Helical" evidence="5">
    <location>
        <begin position="371"/>
        <end position="395"/>
    </location>
</feature>
<feature type="transmembrane region" description="Helical" evidence="5">
    <location>
        <begin position="144"/>
        <end position="168"/>
    </location>
</feature>
<dbReference type="Proteomes" id="UP000246352">
    <property type="component" value="Unassembled WGS sequence"/>
</dbReference>
<dbReference type="Gene3D" id="1.20.1720.10">
    <property type="entry name" value="Multidrug resistance protein D"/>
    <property type="match status" value="1"/>
</dbReference>
<reference evidence="7 8" key="1">
    <citation type="submission" date="2018-05" db="EMBL/GenBank/DDBJ databases">
        <title>Genomic Encyclopedia of Type Strains, Phase IV (KMG-IV): sequencing the most valuable type-strain genomes for metagenomic binning, comparative biology and taxonomic classification.</title>
        <authorList>
            <person name="Goeker M."/>
        </authorList>
    </citation>
    <scope>NUCLEOTIDE SEQUENCE [LARGE SCALE GENOMIC DNA]</scope>
    <source>
        <strain evidence="7 8">DSM 16791</strain>
    </source>
</reference>
<keyword evidence="2 5" id="KW-0812">Transmembrane</keyword>
<evidence type="ECO:0000313" key="8">
    <source>
        <dbReference type="Proteomes" id="UP000246352"/>
    </source>
</evidence>
<proteinExistence type="predicted"/>
<evidence type="ECO:0000256" key="1">
    <source>
        <dbReference type="ARBA" id="ARBA00004141"/>
    </source>
</evidence>
<feature type="transmembrane region" description="Helical" evidence="5">
    <location>
        <begin position="343"/>
        <end position="365"/>
    </location>
</feature>
<feature type="transmembrane region" description="Helical" evidence="5">
    <location>
        <begin position="111"/>
        <end position="132"/>
    </location>
</feature>